<evidence type="ECO:0000313" key="8">
    <source>
        <dbReference type="Proteomes" id="UP000729701"/>
    </source>
</evidence>
<dbReference type="Gene3D" id="3.40.50.720">
    <property type="entry name" value="NAD(P)-binding Rossmann-like Domain"/>
    <property type="match status" value="2"/>
</dbReference>
<dbReference type="GO" id="GO:0008720">
    <property type="term" value="F:D-lactate dehydrogenase (NAD+) activity"/>
    <property type="evidence" value="ECO:0007669"/>
    <property type="project" value="TreeGrafter"/>
</dbReference>
<dbReference type="InterPro" id="IPR036291">
    <property type="entry name" value="NAD(P)-bd_dom_sf"/>
</dbReference>
<evidence type="ECO:0000256" key="3">
    <source>
        <dbReference type="ARBA" id="ARBA00023027"/>
    </source>
</evidence>
<dbReference type="PROSITE" id="PS00670">
    <property type="entry name" value="D_2_HYDROXYACID_DH_2"/>
    <property type="match status" value="1"/>
</dbReference>
<dbReference type="PANTHER" id="PTHR43026">
    <property type="entry name" value="2-HYDROXYACID DEHYDROGENASE HOMOLOG 1-RELATED"/>
    <property type="match status" value="1"/>
</dbReference>
<dbReference type="PROSITE" id="PS00671">
    <property type="entry name" value="D_2_HYDROXYACID_DH_3"/>
    <property type="match status" value="1"/>
</dbReference>
<dbReference type="PANTHER" id="PTHR43026:SF1">
    <property type="entry name" value="2-HYDROXYACID DEHYDROGENASE HOMOLOG 1-RELATED"/>
    <property type="match status" value="1"/>
</dbReference>
<dbReference type="SUPFAM" id="SSF52283">
    <property type="entry name" value="Formate/glycerate dehydrogenase catalytic domain-like"/>
    <property type="match status" value="1"/>
</dbReference>
<name>A0A951QMM9_9CYAN</name>
<dbReference type="GO" id="GO:0051287">
    <property type="term" value="F:NAD binding"/>
    <property type="evidence" value="ECO:0007669"/>
    <property type="project" value="InterPro"/>
</dbReference>
<dbReference type="Pfam" id="PF00389">
    <property type="entry name" value="2-Hacid_dh"/>
    <property type="match status" value="1"/>
</dbReference>
<dbReference type="FunFam" id="3.40.50.720:FF:000050">
    <property type="entry name" value="D-lactate dehydrogenase"/>
    <property type="match status" value="1"/>
</dbReference>
<reference evidence="7" key="1">
    <citation type="submission" date="2021-05" db="EMBL/GenBank/DDBJ databases">
        <authorList>
            <person name="Pietrasiak N."/>
            <person name="Ward R."/>
            <person name="Stajich J.E."/>
            <person name="Kurbessoian T."/>
        </authorList>
    </citation>
    <scope>NUCLEOTIDE SEQUENCE</scope>
    <source>
        <strain evidence="7">GSE-NOS-MK-12-04C</strain>
    </source>
</reference>
<reference evidence="7" key="2">
    <citation type="journal article" date="2022" name="Microbiol. Resour. Announc.">
        <title>Metagenome Sequencing to Explore Phylogenomics of Terrestrial Cyanobacteria.</title>
        <authorList>
            <person name="Ward R.D."/>
            <person name="Stajich J.E."/>
            <person name="Johansen J.R."/>
            <person name="Huntemann M."/>
            <person name="Clum A."/>
            <person name="Foster B."/>
            <person name="Foster B."/>
            <person name="Roux S."/>
            <person name="Palaniappan K."/>
            <person name="Varghese N."/>
            <person name="Mukherjee S."/>
            <person name="Reddy T.B.K."/>
            <person name="Daum C."/>
            <person name="Copeland A."/>
            <person name="Chen I.A."/>
            <person name="Ivanova N.N."/>
            <person name="Kyrpides N.C."/>
            <person name="Shapiro N."/>
            <person name="Eloe-Fadrosh E.A."/>
            <person name="Pietrasiak N."/>
        </authorList>
    </citation>
    <scope>NUCLEOTIDE SEQUENCE</scope>
    <source>
        <strain evidence="7">GSE-NOS-MK-12-04C</strain>
    </source>
</reference>
<dbReference type="EMBL" id="JAHHGZ010000015">
    <property type="protein sequence ID" value="MBW4668807.1"/>
    <property type="molecule type" value="Genomic_DNA"/>
</dbReference>
<evidence type="ECO:0000256" key="1">
    <source>
        <dbReference type="ARBA" id="ARBA00005854"/>
    </source>
</evidence>
<dbReference type="InterPro" id="IPR029753">
    <property type="entry name" value="D-isomer_DH_CS"/>
</dbReference>
<keyword evidence="2 4" id="KW-0560">Oxidoreductase</keyword>
<evidence type="ECO:0000259" key="6">
    <source>
        <dbReference type="Pfam" id="PF02826"/>
    </source>
</evidence>
<dbReference type="InterPro" id="IPR006139">
    <property type="entry name" value="D-isomer_2_OHA_DH_cat_dom"/>
</dbReference>
<dbReference type="AlphaFoldDB" id="A0A951QMM9"/>
<dbReference type="CDD" id="cd12183">
    <property type="entry name" value="LDH_like_2"/>
    <property type="match status" value="1"/>
</dbReference>
<dbReference type="Pfam" id="PF02826">
    <property type="entry name" value="2-Hacid_dh_C"/>
    <property type="match status" value="1"/>
</dbReference>
<protein>
    <submittedName>
        <fullName evidence="7">2-hydroxyacid dehydrogenase</fullName>
    </submittedName>
</protein>
<gene>
    <name evidence="7" type="ORF">KME60_15625</name>
</gene>
<dbReference type="InterPro" id="IPR006140">
    <property type="entry name" value="D-isomer_DH_NAD-bd"/>
</dbReference>
<feature type="domain" description="D-isomer specific 2-hydroxyacid dehydrogenase NAD-binding" evidence="6">
    <location>
        <begin position="110"/>
        <end position="297"/>
    </location>
</feature>
<accession>A0A951QMM9</accession>
<proteinExistence type="inferred from homology"/>
<dbReference type="PROSITE" id="PS00065">
    <property type="entry name" value="D_2_HYDROXYACID_DH_1"/>
    <property type="match status" value="1"/>
</dbReference>
<sequence>MKVAVFSTKAYDRQFLEAANSNQQHYLAFFEPRLNRDTAILAAGFPAVCVFVHDQADAATLEILASCGTNLLALRCAGFNNVDLKAAADFGITVVRVPAYSPYAVAEHTIGMILSLNRKIHRAYNRVREGNFSLDGLLGFDLHGRTVGIIGTGKIGVIVGQILKGFGCNLLAYDVYHNPECEALGAKYVELPELLANSDIITLHCPLMPETHHLINIEAIEQMKPGMMVINTSRGGLIDAKAATRGLKSGKMGSLGLDVYEQESDLFFEDLSDEIIQDDVFQRLLTFPNVLITGHQAFFTEEAVRNIAETTLANITDVEQGCDCPNAIAAQPPVPPKALVS</sequence>
<evidence type="ECO:0000313" key="7">
    <source>
        <dbReference type="EMBL" id="MBW4668807.1"/>
    </source>
</evidence>
<evidence type="ECO:0000256" key="4">
    <source>
        <dbReference type="RuleBase" id="RU003719"/>
    </source>
</evidence>
<dbReference type="Proteomes" id="UP000729701">
    <property type="component" value="Unassembled WGS sequence"/>
</dbReference>
<dbReference type="InterPro" id="IPR029752">
    <property type="entry name" value="D-isomer_DH_CS1"/>
</dbReference>
<dbReference type="SUPFAM" id="SSF51735">
    <property type="entry name" value="NAD(P)-binding Rossmann-fold domains"/>
    <property type="match status" value="1"/>
</dbReference>
<organism evidence="7 8">
    <name type="scientific">Cyanomargarita calcarea GSE-NOS-MK-12-04C</name>
    <dbReference type="NCBI Taxonomy" id="2839659"/>
    <lineage>
        <taxon>Bacteria</taxon>
        <taxon>Bacillati</taxon>
        <taxon>Cyanobacteriota</taxon>
        <taxon>Cyanophyceae</taxon>
        <taxon>Nostocales</taxon>
        <taxon>Cyanomargaritaceae</taxon>
        <taxon>Cyanomargarita</taxon>
    </lineage>
</organism>
<evidence type="ECO:0000256" key="2">
    <source>
        <dbReference type="ARBA" id="ARBA00023002"/>
    </source>
</evidence>
<evidence type="ECO:0000259" key="5">
    <source>
        <dbReference type="Pfam" id="PF00389"/>
    </source>
</evidence>
<dbReference type="InterPro" id="IPR058205">
    <property type="entry name" value="D-LDH-like"/>
</dbReference>
<comment type="similarity">
    <text evidence="1 4">Belongs to the D-isomer specific 2-hydroxyacid dehydrogenase family.</text>
</comment>
<feature type="domain" description="D-isomer specific 2-hydroxyacid dehydrogenase catalytic" evidence="5">
    <location>
        <begin position="3"/>
        <end position="328"/>
    </location>
</feature>
<comment type="caution">
    <text evidence="7">The sequence shown here is derived from an EMBL/GenBank/DDBJ whole genome shotgun (WGS) entry which is preliminary data.</text>
</comment>
<keyword evidence="3" id="KW-0520">NAD</keyword>